<sequence length="145" mass="16117">MKFQTDKPQRNPRLIAPLIRFFGRRRDSGAAEVSDRRQRQAFNPCAACPLPTRTTRSCTNHGAVLTVPIHPRPRAREPRPAVTGAPIASPRRRRVRAAPQSAPPRRVGAAPVNPLRDHARGGEGGTTPPPPPLPLRLRLRFPREF</sequence>
<evidence type="ECO:0000313" key="2">
    <source>
        <dbReference type="EMBL" id="KAG0515910.1"/>
    </source>
</evidence>
<proteinExistence type="predicted"/>
<accession>A0A921Q873</accession>
<feature type="region of interest" description="Disordered" evidence="1">
    <location>
        <begin position="30"/>
        <end position="57"/>
    </location>
</feature>
<reference evidence="2" key="1">
    <citation type="journal article" date="2019" name="BMC Genomics">
        <title>A new reference genome for Sorghum bicolor reveals high levels of sequence similarity between sweet and grain genotypes: implications for the genetics of sugar metabolism.</title>
        <authorList>
            <person name="Cooper E.A."/>
            <person name="Brenton Z.W."/>
            <person name="Flinn B.S."/>
            <person name="Jenkins J."/>
            <person name="Shu S."/>
            <person name="Flowers D."/>
            <person name="Luo F."/>
            <person name="Wang Y."/>
            <person name="Xia P."/>
            <person name="Barry K."/>
            <person name="Daum C."/>
            <person name="Lipzen A."/>
            <person name="Yoshinaga Y."/>
            <person name="Schmutz J."/>
            <person name="Saski C."/>
            <person name="Vermerris W."/>
            <person name="Kresovich S."/>
        </authorList>
    </citation>
    <scope>NUCLEOTIDE SEQUENCE</scope>
</reference>
<reference evidence="2" key="2">
    <citation type="submission" date="2020-10" db="EMBL/GenBank/DDBJ databases">
        <authorList>
            <person name="Cooper E.A."/>
            <person name="Brenton Z.W."/>
            <person name="Flinn B.S."/>
            <person name="Jenkins J."/>
            <person name="Shu S."/>
            <person name="Flowers D."/>
            <person name="Luo F."/>
            <person name="Wang Y."/>
            <person name="Xia P."/>
            <person name="Barry K."/>
            <person name="Daum C."/>
            <person name="Lipzen A."/>
            <person name="Yoshinaga Y."/>
            <person name="Schmutz J."/>
            <person name="Saski C."/>
            <person name="Vermerris W."/>
            <person name="Kresovich S."/>
        </authorList>
    </citation>
    <scope>NUCLEOTIDE SEQUENCE</scope>
</reference>
<evidence type="ECO:0000313" key="3">
    <source>
        <dbReference type="Proteomes" id="UP000807115"/>
    </source>
</evidence>
<comment type="caution">
    <text evidence="2">The sequence shown here is derived from an EMBL/GenBank/DDBJ whole genome shotgun (WGS) entry which is preliminary data.</text>
</comment>
<feature type="region of interest" description="Disordered" evidence="1">
    <location>
        <begin position="69"/>
        <end position="135"/>
    </location>
</feature>
<dbReference type="Proteomes" id="UP000807115">
    <property type="component" value="Chromosome 10"/>
</dbReference>
<name>A0A921Q873_SORBI</name>
<dbReference type="EMBL" id="CM027689">
    <property type="protein sequence ID" value="KAG0515910.1"/>
    <property type="molecule type" value="Genomic_DNA"/>
</dbReference>
<protein>
    <submittedName>
        <fullName evidence="2">Uncharacterized protein</fullName>
    </submittedName>
</protein>
<organism evidence="2 3">
    <name type="scientific">Sorghum bicolor</name>
    <name type="common">Sorghum</name>
    <name type="synonym">Sorghum vulgare</name>
    <dbReference type="NCBI Taxonomy" id="4558"/>
    <lineage>
        <taxon>Eukaryota</taxon>
        <taxon>Viridiplantae</taxon>
        <taxon>Streptophyta</taxon>
        <taxon>Embryophyta</taxon>
        <taxon>Tracheophyta</taxon>
        <taxon>Spermatophyta</taxon>
        <taxon>Magnoliopsida</taxon>
        <taxon>Liliopsida</taxon>
        <taxon>Poales</taxon>
        <taxon>Poaceae</taxon>
        <taxon>PACMAD clade</taxon>
        <taxon>Panicoideae</taxon>
        <taxon>Andropogonodae</taxon>
        <taxon>Andropogoneae</taxon>
        <taxon>Sorghinae</taxon>
        <taxon>Sorghum</taxon>
    </lineage>
</organism>
<gene>
    <name evidence="2" type="ORF">BDA96_10G317700</name>
</gene>
<feature type="compositionally biased region" description="Low complexity" evidence="1">
    <location>
        <begin position="97"/>
        <end position="107"/>
    </location>
</feature>
<dbReference type="AlphaFoldDB" id="A0A921Q873"/>
<evidence type="ECO:0000256" key="1">
    <source>
        <dbReference type="SAM" id="MobiDB-lite"/>
    </source>
</evidence>